<evidence type="ECO:0000256" key="1">
    <source>
        <dbReference type="SAM" id="Phobius"/>
    </source>
</evidence>
<accession>A0A4Q4MQD0</accession>
<dbReference type="EMBL" id="PDXA01000008">
    <property type="protein sequence ID" value="RYN55787.1"/>
    <property type="molecule type" value="Genomic_DNA"/>
</dbReference>
<keyword evidence="1" id="KW-1133">Transmembrane helix</keyword>
<dbReference type="AlphaFoldDB" id="A0A4Q4MQD0"/>
<reference evidence="3" key="1">
    <citation type="journal article" date="2019" name="bioRxiv">
        <title>Genomics, evolutionary history and diagnostics of the Alternaria alternata species group including apple and Asian pear pathotypes.</title>
        <authorList>
            <person name="Armitage A.D."/>
            <person name="Cockerton H.M."/>
            <person name="Sreenivasaprasad S."/>
            <person name="Woodhall J.W."/>
            <person name="Lane C.R."/>
            <person name="Harrison R.J."/>
            <person name="Clarkson J.P."/>
        </authorList>
    </citation>
    <scope>NUCLEOTIDE SEQUENCE [LARGE SCALE GENOMIC DNA]</scope>
    <source>
        <strain evidence="3">FERA 1082</strain>
    </source>
</reference>
<sequence>MAPKTHLLVAAVSIFTLAYLFYHHSHSSTFNTLSHEQISLILPQANSTLGFGAILALSHPSSPRRQSLLWAANLTDIEIVVPEQKEWEVDDVERLKVKENSLSPGSAKAWLGHLEVLKWFLASDYETALIIEDDTDFDISIRSSQIPLLAPAFRSLLNSTGDDHTSYWAPTTSWDLLYPGHCDDLISTAYLSQPFFLYNDPTTPFHTVLHPDTALFLSSLSVPSETRILHRSYWPFCTFAYAVNRRSAALILSTFSKEPAGGISAYDVALLSACRDRDWKCWSVAPELFHHGLGDSEIFKADKAEEGKGEERESKGSARGAWNLGCGARHRQLWVDEADGEMRNLIKDLVRSAVRRGQCLIDKVMEEETWKGCEHDECGAQS</sequence>
<gene>
    <name evidence="2" type="ORF">AA0114_g3342</name>
</gene>
<organism evidence="2 3">
    <name type="scientific">Alternaria tenuissima</name>
    <dbReference type="NCBI Taxonomy" id="119927"/>
    <lineage>
        <taxon>Eukaryota</taxon>
        <taxon>Fungi</taxon>
        <taxon>Dikarya</taxon>
        <taxon>Ascomycota</taxon>
        <taxon>Pezizomycotina</taxon>
        <taxon>Dothideomycetes</taxon>
        <taxon>Pleosporomycetidae</taxon>
        <taxon>Pleosporales</taxon>
        <taxon>Pleosporineae</taxon>
        <taxon>Pleosporaceae</taxon>
        <taxon>Alternaria</taxon>
        <taxon>Alternaria sect. Alternaria</taxon>
        <taxon>Alternaria alternata complex</taxon>
    </lineage>
</organism>
<protein>
    <recommendedName>
        <fullName evidence="4">Glycosyltransferase family 25 protein</fullName>
    </recommendedName>
</protein>
<evidence type="ECO:0000313" key="2">
    <source>
        <dbReference type="EMBL" id="RYN55787.1"/>
    </source>
</evidence>
<dbReference type="Proteomes" id="UP000292402">
    <property type="component" value="Unassembled WGS sequence"/>
</dbReference>
<evidence type="ECO:0008006" key="4">
    <source>
        <dbReference type="Google" id="ProtNLM"/>
    </source>
</evidence>
<comment type="caution">
    <text evidence="2">The sequence shown here is derived from an EMBL/GenBank/DDBJ whole genome shotgun (WGS) entry which is preliminary data.</text>
</comment>
<evidence type="ECO:0000313" key="3">
    <source>
        <dbReference type="Proteomes" id="UP000292402"/>
    </source>
</evidence>
<keyword evidence="1" id="KW-0472">Membrane</keyword>
<proteinExistence type="predicted"/>
<feature type="transmembrane region" description="Helical" evidence="1">
    <location>
        <begin position="7"/>
        <end position="25"/>
    </location>
</feature>
<name>A0A4Q4MQD0_9PLEO</name>
<keyword evidence="1" id="KW-0812">Transmembrane</keyword>